<evidence type="ECO:0000256" key="13">
    <source>
        <dbReference type="HAMAP-Rule" id="MF_01480"/>
    </source>
</evidence>
<comment type="domain">
    <text evidence="13">Has 2 endonuclease domains. The discontinuous RuvC-like domain cleaves the target DNA noncomplementary to crRNA while the HNH nuclease domain cleaves the target DNA complementary to crRNA.</text>
</comment>
<dbReference type="Pfam" id="PF16593">
    <property type="entry name" value="Cas9-BH"/>
    <property type="match status" value="1"/>
</dbReference>
<reference evidence="15 16" key="1">
    <citation type="submission" date="2022-03" db="EMBL/GenBank/DDBJ databases">
        <title>Draft genome sequence of Furfurilactobacillus curtus JCM 31185.</title>
        <authorList>
            <person name="Suzuki S."/>
            <person name="Endo A."/>
            <person name="Kajikawa A."/>
        </authorList>
    </citation>
    <scope>NUCLEOTIDE SEQUENCE [LARGE SCALE GENOMIC DNA]</scope>
    <source>
        <strain evidence="15 16">JCM 31185</strain>
    </source>
</reference>
<keyword evidence="11" id="KW-0464">Manganese</keyword>
<keyword evidence="6 13" id="KW-0378">Hydrolase</keyword>
<evidence type="ECO:0000313" key="16">
    <source>
        <dbReference type="Proteomes" id="UP001628078"/>
    </source>
</evidence>
<comment type="caution">
    <text evidence="15">The sequence shown here is derived from an EMBL/GenBank/DDBJ whole genome shotgun (WGS) entry which is preliminary data.</text>
</comment>
<dbReference type="EC" id="3.1.-.-" evidence="13"/>
<dbReference type="InterPro" id="IPR055228">
    <property type="entry name" value="Cas9_RuvC"/>
</dbReference>
<evidence type="ECO:0000256" key="2">
    <source>
        <dbReference type="ARBA" id="ARBA00005244"/>
    </source>
</evidence>
<evidence type="ECO:0000256" key="9">
    <source>
        <dbReference type="ARBA" id="ARBA00023118"/>
    </source>
</evidence>
<dbReference type="EMBL" id="BQXO01000004">
    <property type="protein sequence ID" value="GKT06224.1"/>
    <property type="molecule type" value="Genomic_DNA"/>
</dbReference>
<feature type="domain" description="HNH Cas9-type" evidence="14">
    <location>
        <begin position="798"/>
        <end position="950"/>
    </location>
</feature>
<keyword evidence="9 13" id="KW-0051">Antiviral defense</keyword>
<dbReference type="InterPro" id="IPR032240">
    <property type="entry name" value="Cas9_REC"/>
</dbReference>
<dbReference type="HAMAP" id="MF_01480">
    <property type="entry name" value="Cas9"/>
    <property type="match status" value="1"/>
</dbReference>
<dbReference type="InterPro" id="IPR028629">
    <property type="entry name" value="Cas9"/>
</dbReference>
<dbReference type="InterPro" id="IPR032239">
    <property type="entry name" value="Cas9-BH"/>
</dbReference>
<evidence type="ECO:0000256" key="6">
    <source>
        <dbReference type="ARBA" id="ARBA00022801"/>
    </source>
</evidence>
<feature type="binding site" evidence="13">
    <location>
        <position position="791"/>
    </location>
    <ligand>
        <name>Mg(2+)</name>
        <dbReference type="ChEBI" id="CHEBI:18420"/>
        <label>1</label>
    </ligand>
</feature>
<evidence type="ECO:0000256" key="1">
    <source>
        <dbReference type="ARBA" id="ARBA00001946"/>
    </source>
</evidence>
<feature type="binding site" evidence="13">
    <location>
        <position position="12"/>
    </location>
    <ligand>
        <name>Mg(2+)</name>
        <dbReference type="ChEBI" id="CHEBI:18420"/>
        <label>2</label>
    </ligand>
</feature>
<dbReference type="RefSeq" id="WP_407884188.1">
    <property type="nucleotide sequence ID" value="NZ_BQXO01000004.1"/>
</dbReference>
<proteinExistence type="inferred from homology"/>
<evidence type="ECO:0000256" key="8">
    <source>
        <dbReference type="ARBA" id="ARBA00022884"/>
    </source>
</evidence>
<evidence type="ECO:0000256" key="5">
    <source>
        <dbReference type="ARBA" id="ARBA00022759"/>
    </source>
</evidence>
<sequence length="1407" mass="161175">MSNHNGYSVGLDIGTGSVGWAAIDDDYRLKRAKGNHLLGVRLFDSAETAEERRLFRSTRRRLSRRRWRLKLLRDMFAPELAKVDENFLERSKYSWVHPTDEHNPQVNEAAGVANGALFGSTAADSAFYHDYPTIYHLRQALMQDSKQHDLREIYLAIHHAVKYRGHFLREGEISAADSFDVANLVQLLTTFVEQMMPEFSVTFDAIKLSAILTNDKLGNSGRVEQALVDMEVTGDIKLAKRCFKTIFSGLVGNQIDWTTVFNLQGLTADDKKPYKFKFSDGDIDDKLATVDGLLAPEQYEFVLALQKVFNGLTLKMLLGDAKTISAAMVQRYDDHHQQREALKELRKQDRDAFDQNYRLWLAADSDDKLKAPKAFFTQLILDSDLPQKADYLQKIEDGQFLPRQRTKENGSIPHQLHLNEVRQIIDHQKQYYPFLAETYTQADRTDTKIAGLINFRVPYYVGPLVSKLQSDTQFAGEEKNHWLIKKKDATITPWNLSDVVDTDATENAFIDRLIGTDTYLIGEPTLPANSVTYQTFTVLQELNNIRLEVAEENREQRSHRLDVQLKQAIFNQLFRRQKNVTVKNVETFITENTGQSVKVVGLSQKTKFSNSLSAYLDLKQVLGDQITELSNDQLDEIIKLQTVFEDKVALKRQLSLLSYLSAEHVTALAKKHYTGWGRLSKKLLTSHIVNHVDRINNRTFDDDQGAKTLLDVFYQTDLNFMEVVGNVDDRFGVAAWIKAQNEAPEAAHNVYDEIQELPGDKKTKRGIAQSFRILDDLVRATGQQPDKIYLEFARETQASQQTRPRARQLSELYSGDKVLKTWFDEISAEYKDNNALQRNRLYLYFLQQGKDMYRPDHVLDIDHLEDYDIDHIVPQAFTKRNSLDNMVLVDRTTNRTKSDAGTVPTEIRRAMRPFWSRLLATGFISQQKFDALTRAQIGEMQRERFIARSLVETRQIIKNVAALIGTHFKETQVVALPASLTGDMRRYVDLRKNRDLNDYHHAHDALMIATVGKYIDRKGFFDQGRLSDQMGNYYNKYTKERIKAAREHVQEQSKFKFELTDQEATAQREEERINPFSFVVGSMAAATRGHKLVASTNVETGEIVWNEDDFKYLVDGPLKYKKMLVTLKTTDDSGAFYDQMIIKAGGSGTKQPQFPTKKNRDVALYGGYNNINIAYSAIIKFKKAYRVISIPMFLTSDWEVQNDAAKQWLQKKYPEALLLEKHVPYEQLLLRNVSDDETYPSYAKIRIASDAEIHNAEQLALTIKENNQLALIDNENKVSEEQLLSLFDSISRAMNKRFLLPKHQVIAIALVENKDDFINMPREVRVKTLRSLISLLHADRSRLSSQLSQIGGKLNGKKYGISTLKTDGRLQWSGKLNPTDMLVFQSPTGLFEKRITIEQLAKQAGIK</sequence>
<keyword evidence="4 13" id="KW-0479">Metal-binding</keyword>
<keyword evidence="8 13" id="KW-0694">RNA-binding</keyword>
<evidence type="ECO:0000256" key="12">
    <source>
        <dbReference type="ARBA" id="ARBA00046380"/>
    </source>
</evidence>
<dbReference type="InterPro" id="IPR036397">
    <property type="entry name" value="RNaseH_sf"/>
</dbReference>
<dbReference type="GO" id="GO:0004519">
    <property type="term" value="F:endonuclease activity"/>
    <property type="evidence" value="ECO:0007669"/>
    <property type="project" value="UniProtKB-KW"/>
</dbReference>
<feature type="binding site" evidence="13">
    <location>
        <position position="795"/>
    </location>
    <ligand>
        <name>Mg(2+)</name>
        <dbReference type="ChEBI" id="CHEBI:18420"/>
        <label>1</label>
    </ligand>
</feature>
<dbReference type="NCBIfam" id="TIGR01865">
    <property type="entry name" value="cas_Csn1"/>
    <property type="match status" value="1"/>
</dbReference>
<comment type="similarity">
    <text evidence="13">Belongs to the CRISPR-associated Cas9 family.</text>
</comment>
<evidence type="ECO:0000256" key="11">
    <source>
        <dbReference type="ARBA" id="ARBA00023211"/>
    </source>
</evidence>
<feature type="binding site" evidence="13">
    <location>
        <position position="1001"/>
    </location>
    <ligand>
        <name>Mg(2+)</name>
        <dbReference type="ChEBI" id="CHEBI:18420"/>
        <label>2</label>
    </ligand>
</feature>
<keyword evidence="16" id="KW-1185">Reference proteome</keyword>
<feature type="active site" description="Proton acceptor for HNH nuclease domain" evidence="13">
    <location>
        <position position="871"/>
    </location>
</feature>
<dbReference type="InterPro" id="IPR032237">
    <property type="entry name" value="Cas9_PI"/>
</dbReference>
<dbReference type="InterPro" id="IPR003615">
    <property type="entry name" value="HNH_nuc"/>
</dbReference>
<dbReference type="Pfam" id="PF22702">
    <property type="entry name" value="Cas9_RuvC"/>
    <property type="match status" value="1"/>
</dbReference>
<evidence type="ECO:0000256" key="10">
    <source>
        <dbReference type="ARBA" id="ARBA00023125"/>
    </source>
</evidence>
<comment type="cofactor">
    <cofactor evidence="1 13">
        <name>Mg(2+)</name>
        <dbReference type="ChEBI" id="CHEBI:18420"/>
    </cofactor>
</comment>
<organism evidence="15 16">
    <name type="scientific">Furfurilactobacillus curtus</name>
    <dbReference type="NCBI Taxonomy" id="1746200"/>
    <lineage>
        <taxon>Bacteria</taxon>
        <taxon>Bacillati</taxon>
        <taxon>Bacillota</taxon>
        <taxon>Bacilli</taxon>
        <taxon>Lactobacillales</taxon>
        <taxon>Lactobacillaceae</taxon>
        <taxon>Furfurilactobacillus</taxon>
    </lineage>
</organism>
<keyword evidence="7 13" id="KW-0460">Magnesium</keyword>
<evidence type="ECO:0000259" key="14">
    <source>
        <dbReference type="PROSITE" id="PS51749"/>
    </source>
</evidence>
<dbReference type="Pfam" id="PF13395">
    <property type="entry name" value="HNH_4"/>
    <property type="match status" value="1"/>
</dbReference>
<feature type="binding site" evidence="13">
    <location>
        <position position="795"/>
    </location>
    <ligand>
        <name>Mg(2+)</name>
        <dbReference type="ChEBI" id="CHEBI:18420"/>
        <label>2</label>
    </ligand>
</feature>
<dbReference type="Pfam" id="PF16592">
    <property type="entry name" value="Cas9_REC"/>
    <property type="match status" value="1"/>
</dbReference>
<keyword evidence="3 13" id="KW-0540">Nuclease</keyword>
<feature type="binding site" evidence="13">
    <location>
        <position position="12"/>
    </location>
    <ligand>
        <name>Mg(2+)</name>
        <dbReference type="ChEBI" id="CHEBI:18420"/>
        <label>1</label>
    </ligand>
</feature>
<evidence type="ECO:0000313" key="15">
    <source>
        <dbReference type="EMBL" id="GKT06224.1"/>
    </source>
</evidence>
<evidence type="ECO:0000256" key="7">
    <source>
        <dbReference type="ARBA" id="ARBA00022842"/>
    </source>
</evidence>
<name>A0ABQ5JS34_9LACO</name>
<dbReference type="Gene3D" id="1.10.30.50">
    <property type="match status" value="1"/>
</dbReference>
<gene>
    <name evidence="13 15" type="primary">cas9</name>
    <name evidence="15" type="ORF">JCM31185_15110</name>
</gene>
<dbReference type="Proteomes" id="UP001628078">
    <property type="component" value="Unassembled WGS sequence"/>
</dbReference>
<evidence type="ECO:0000256" key="3">
    <source>
        <dbReference type="ARBA" id="ARBA00022722"/>
    </source>
</evidence>
<keyword evidence="5 13" id="KW-0255">Endonuclease</keyword>
<keyword evidence="10 13" id="KW-0238">DNA-binding</keyword>
<accession>A0ABQ5JS34</accession>
<dbReference type="PROSITE" id="PS51749">
    <property type="entry name" value="HNH_CAS9"/>
    <property type="match status" value="1"/>
</dbReference>
<comment type="function">
    <text evidence="13">CRISPR (clustered regularly interspaced short palindromic repeat) is an adaptive immune system that provides protection against mobile genetic elements (viruses, transposable elements and conjugative plasmids). CRISPR clusters contain spacers, sequences complementary to antecedent mobile elements, and target invading nucleic acids. CRISPR clusters are transcribed and processed into CRISPR RNA (crRNA). In type II CRISPR systems correct processing of pre-crRNA requires a trans-encoded small RNA (tracrRNA), endogenous ribonuclease 3 (rnc) and this protein. The tracrRNA serves as a guide for ribonuclease 3-aided processing of pre-crRNA. Subsequently Cas9/crRNA/tracrRNA endonucleolytically cleaves linear or circular dsDNA target complementary to the spacer; Cas9 is inactive in the absence of the 2 guide RNAs (gRNA). Cas9 recognizes the protospacer adjacent motif (PAM) in the CRISPR repeat sequences to help distinguish self versus nonself, as targets within the bacterial CRISPR locus do not have PAMs. PAM recognition is also required for catalytic activity.</text>
</comment>
<comment type="subunit">
    <text evidence="12 13">Monomer. Binds crRNA and tracrRNA.</text>
</comment>
<dbReference type="Pfam" id="PF16595">
    <property type="entry name" value="Cas9_PI"/>
    <property type="match status" value="1"/>
</dbReference>
<comment type="similarity">
    <text evidence="2">Belongs to the CRISPR-associated protein Cas9 family. Subtype II-A subfamily.</text>
</comment>
<feature type="active site" description="For RuvC-like nuclease domain" evidence="13">
    <location>
        <position position="12"/>
    </location>
</feature>
<dbReference type="InterPro" id="IPR033114">
    <property type="entry name" value="HNH_CAS9"/>
</dbReference>
<evidence type="ECO:0000256" key="4">
    <source>
        <dbReference type="ARBA" id="ARBA00022723"/>
    </source>
</evidence>
<protein>
    <recommendedName>
        <fullName evidence="13">CRISPR-associated endonuclease Cas9</fullName>
        <ecNumber evidence="13">3.1.-.-</ecNumber>
    </recommendedName>
</protein>
<dbReference type="Gene3D" id="3.30.420.10">
    <property type="entry name" value="Ribonuclease H-like superfamily/Ribonuclease H"/>
    <property type="match status" value="2"/>
</dbReference>